<gene>
    <name evidence="1" type="ORF">PISMIDRAFT_97238</name>
</gene>
<dbReference type="HOGENOM" id="CLU_3088131_0_0_1"/>
<keyword evidence="2" id="KW-1185">Reference proteome</keyword>
<accession>A0A0C9ZGQ0</accession>
<evidence type="ECO:0000313" key="1">
    <source>
        <dbReference type="EMBL" id="KIK25179.1"/>
    </source>
</evidence>
<reference evidence="1 2" key="1">
    <citation type="submission" date="2014-04" db="EMBL/GenBank/DDBJ databases">
        <authorList>
            <consortium name="DOE Joint Genome Institute"/>
            <person name="Kuo A."/>
            <person name="Kohler A."/>
            <person name="Costa M.D."/>
            <person name="Nagy L.G."/>
            <person name="Floudas D."/>
            <person name="Copeland A."/>
            <person name="Barry K.W."/>
            <person name="Cichocki N."/>
            <person name="Veneault-Fourrey C."/>
            <person name="LaButti K."/>
            <person name="Lindquist E.A."/>
            <person name="Lipzen A."/>
            <person name="Lundell T."/>
            <person name="Morin E."/>
            <person name="Murat C."/>
            <person name="Sun H."/>
            <person name="Tunlid A."/>
            <person name="Henrissat B."/>
            <person name="Grigoriev I.V."/>
            <person name="Hibbett D.S."/>
            <person name="Martin F."/>
            <person name="Nordberg H.P."/>
            <person name="Cantor M.N."/>
            <person name="Hua S.X."/>
        </authorList>
    </citation>
    <scope>NUCLEOTIDE SEQUENCE [LARGE SCALE GENOMIC DNA]</scope>
    <source>
        <strain evidence="1 2">441</strain>
    </source>
</reference>
<dbReference type="AlphaFoldDB" id="A0A0C9ZGQ0"/>
<sequence>LRICEFEAESGLMHVRMTCDSHLHLLETIRTFARKGTLRSLRNFQRLAGHPN</sequence>
<protein>
    <submittedName>
        <fullName evidence="1">Uncharacterized protein</fullName>
    </submittedName>
</protein>
<evidence type="ECO:0000313" key="2">
    <source>
        <dbReference type="Proteomes" id="UP000054018"/>
    </source>
</evidence>
<dbReference type="EMBL" id="KN833710">
    <property type="protein sequence ID" value="KIK25179.1"/>
    <property type="molecule type" value="Genomic_DNA"/>
</dbReference>
<feature type="non-terminal residue" evidence="1">
    <location>
        <position position="1"/>
    </location>
</feature>
<organism evidence="1 2">
    <name type="scientific">Pisolithus microcarpus 441</name>
    <dbReference type="NCBI Taxonomy" id="765257"/>
    <lineage>
        <taxon>Eukaryota</taxon>
        <taxon>Fungi</taxon>
        <taxon>Dikarya</taxon>
        <taxon>Basidiomycota</taxon>
        <taxon>Agaricomycotina</taxon>
        <taxon>Agaricomycetes</taxon>
        <taxon>Agaricomycetidae</taxon>
        <taxon>Boletales</taxon>
        <taxon>Sclerodermatineae</taxon>
        <taxon>Pisolithaceae</taxon>
        <taxon>Pisolithus</taxon>
    </lineage>
</organism>
<reference evidence="2" key="2">
    <citation type="submission" date="2015-01" db="EMBL/GenBank/DDBJ databases">
        <title>Evolutionary Origins and Diversification of the Mycorrhizal Mutualists.</title>
        <authorList>
            <consortium name="DOE Joint Genome Institute"/>
            <consortium name="Mycorrhizal Genomics Consortium"/>
            <person name="Kohler A."/>
            <person name="Kuo A."/>
            <person name="Nagy L.G."/>
            <person name="Floudas D."/>
            <person name="Copeland A."/>
            <person name="Barry K.W."/>
            <person name="Cichocki N."/>
            <person name="Veneault-Fourrey C."/>
            <person name="LaButti K."/>
            <person name="Lindquist E.A."/>
            <person name="Lipzen A."/>
            <person name="Lundell T."/>
            <person name="Morin E."/>
            <person name="Murat C."/>
            <person name="Riley R."/>
            <person name="Ohm R."/>
            <person name="Sun H."/>
            <person name="Tunlid A."/>
            <person name="Henrissat B."/>
            <person name="Grigoriev I.V."/>
            <person name="Hibbett D.S."/>
            <person name="Martin F."/>
        </authorList>
    </citation>
    <scope>NUCLEOTIDE SEQUENCE [LARGE SCALE GENOMIC DNA]</scope>
    <source>
        <strain evidence="2">441</strain>
    </source>
</reference>
<proteinExistence type="predicted"/>
<dbReference type="Proteomes" id="UP000054018">
    <property type="component" value="Unassembled WGS sequence"/>
</dbReference>
<name>A0A0C9ZGQ0_9AGAM</name>